<dbReference type="CDD" id="cd18186">
    <property type="entry name" value="BTB_POZ_ZBTB_KLHL-like"/>
    <property type="match status" value="1"/>
</dbReference>
<proteinExistence type="predicted"/>
<dbReference type="PROSITE" id="PS50097">
    <property type="entry name" value="BTB"/>
    <property type="match status" value="1"/>
</dbReference>
<accession>A0A8H3V9G4</accession>
<dbReference type="Proteomes" id="UP000447873">
    <property type="component" value="Unassembled WGS sequence"/>
</dbReference>
<dbReference type="AlphaFoldDB" id="A0A8H3V9G4"/>
<sequence>MKHSLLWNSQHSDFTIVCQGNRWPVHKAIVCSRSEYFAKACMENGFRESETGIFEFEIDHPMAVKALIEFLYTGDYEELPRSATDDPLYPKEKNIPLHVKTYVLAQKLLLGSLEKLALSKLIKQLRAESVRNHSGFADVVQEVYENTAKNDAARQIVLETSIKNMGQLLDEDDGPFSNMMEAMGEFGKDMSRAVRFSKEIQGKHALRPVDYHIDFGYGSVGWKDYWCSHCDRHWKLNRRFTVPFGEWVEMVACPHPQGCGSGQGFGSGKKLIPTEDKSFVMLYMAHCTNCQAECMSSNAADMHLWRCYNSKIRCSGIGFKVGRRFE</sequence>
<evidence type="ECO:0000313" key="2">
    <source>
        <dbReference type="EMBL" id="KAE9984451.1"/>
    </source>
</evidence>
<dbReference type="InterPro" id="IPR000210">
    <property type="entry name" value="BTB/POZ_dom"/>
</dbReference>
<dbReference type="InterPro" id="IPR011333">
    <property type="entry name" value="SKP1/BTB/POZ_sf"/>
</dbReference>
<dbReference type="EMBL" id="WNWS01000050">
    <property type="protein sequence ID" value="KAE9984451.1"/>
    <property type="molecule type" value="Genomic_DNA"/>
</dbReference>
<dbReference type="PANTHER" id="PTHR47843:SF5">
    <property type="entry name" value="BTB_POZ DOMAIN PROTEIN"/>
    <property type="match status" value="1"/>
</dbReference>
<evidence type="ECO:0000313" key="3">
    <source>
        <dbReference type="Proteomes" id="UP000447873"/>
    </source>
</evidence>
<dbReference type="PANTHER" id="PTHR47843">
    <property type="entry name" value="BTB DOMAIN-CONTAINING PROTEIN-RELATED"/>
    <property type="match status" value="1"/>
</dbReference>
<dbReference type="SUPFAM" id="SSF54695">
    <property type="entry name" value="POZ domain"/>
    <property type="match status" value="1"/>
</dbReference>
<protein>
    <recommendedName>
        <fullName evidence="1">BTB domain-containing protein</fullName>
    </recommendedName>
</protein>
<gene>
    <name evidence="2" type="ORF">EG328_008750</name>
</gene>
<reference evidence="2 3" key="1">
    <citation type="submission" date="2018-12" db="EMBL/GenBank/DDBJ databases">
        <title>Venturia inaequalis Genome Resource.</title>
        <authorList>
            <person name="Lichtner F.J."/>
        </authorList>
    </citation>
    <scope>NUCLEOTIDE SEQUENCE [LARGE SCALE GENOMIC DNA]</scope>
    <source>
        <strain evidence="2 3">120213</strain>
    </source>
</reference>
<comment type="caution">
    <text evidence="2">The sequence shown here is derived from an EMBL/GenBank/DDBJ whole genome shotgun (WGS) entry which is preliminary data.</text>
</comment>
<name>A0A8H3V9G4_VENIN</name>
<dbReference type="SMART" id="SM00225">
    <property type="entry name" value="BTB"/>
    <property type="match status" value="1"/>
</dbReference>
<organism evidence="2 3">
    <name type="scientific">Venturia inaequalis</name>
    <name type="common">Apple scab fungus</name>
    <dbReference type="NCBI Taxonomy" id="5025"/>
    <lineage>
        <taxon>Eukaryota</taxon>
        <taxon>Fungi</taxon>
        <taxon>Dikarya</taxon>
        <taxon>Ascomycota</taxon>
        <taxon>Pezizomycotina</taxon>
        <taxon>Dothideomycetes</taxon>
        <taxon>Pleosporomycetidae</taxon>
        <taxon>Venturiales</taxon>
        <taxon>Venturiaceae</taxon>
        <taxon>Venturia</taxon>
    </lineage>
</organism>
<dbReference type="Pfam" id="PF00651">
    <property type="entry name" value="BTB"/>
    <property type="match status" value="1"/>
</dbReference>
<dbReference type="Gene3D" id="3.30.710.10">
    <property type="entry name" value="Potassium Channel Kv1.1, Chain A"/>
    <property type="match status" value="1"/>
</dbReference>
<feature type="domain" description="BTB" evidence="1">
    <location>
        <begin position="12"/>
        <end position="80"/>
    </location>
</feature>
<evidence type="ECO:0000259" key="1">
    <source>
        <dbReference type="PROSITE" id="PS50097"/>
    </source>
</evidence>